<feature type="domain" description="2Fe-2S ferredoxin-type" evidence="9">
    <location>
        <begin position="255"/>
        <end position="343"/>
    </location>
</feature>
<keyword evidence="5" id="KW-0274">FAD</keyword>
<comment type="caution">
    <text evidence="11">The sequence shown here is derived from an EMBL/GenBank/DDBJ whole genome shotgun (WGS) entry which is preliminary data.</text>
</comment>
<organism evidence="11 12">
    <name type="scientific">Siphonobacter curvatus</name>
    <dbReference type="NCBI Taxonomy" id="2094562"/>
    <lineage>
        <taxon>Bacteria</taxon>
        <taxon>Pseudomonadati</taxon>
        <taxon>Bacteroidota</taxon>
        <taxon>Cytophagia</taxon>
        <taxon>Cytophagales</taxon>
        <taxon>Cytophagaceae</taxon>
        <taxon>Siphonobacter</taxon>
    </lineage>
</organism>
<name>A0A2S7IJ32_9BACT</name>
<dbReference type="InterPro" id="IPR050415">
    <property type="entry name" value="MRET"/>
</dbReference>
<protein>
    <submittedName>
        <fullName evidence="11">Oxidoreductase</fullName>
    </submittedName>
</protein>
<evidence type="ECO:0000256" key="5">
    <source>
        <dbReference type="ARBA" id="ARBA00022827"/>
    </source>
</evidence>
<dbReference type="PRINTS" id="PR00410">
    <property type="entry name" value="PHEHYDRXLASE"/>
</dbReference>
<keyword evidence="3" id="KW-0001">2Fe-2S</keyword>
<evidence type="ECO:0000256" key="6">
    <source>
        <dbReference type="ARBA" id="ARBA00023002"/>
    </source>
</evidence>
<keyword evidence="6" id="KW-0560">Oxidoreductase</keyword>
<dbReference type="CDD" id="cd06214">
    <property type="entry name" value="PA_degradation_oxidoreductase_like"/>
    <property type="match status" value="1"/>
</dbReference>
<dbReference type="InterPro" id="IPR012675">
    <property type="entry name" value="Beta-grasp_dom_sf"/>
</dbReference>
<dbReference type="Pfam" id="PF00175">
    <property type="entry name" value="NAD_binding_1"/>
    <property type="match status" value="1"/>
</dbReference>
<dbReference type="GO" id="GO:0051537">
    <property type="term" value="F:2 iron, 2 sulfur cluster binding"/>
    <property type="evidence" value="ECO:0007669"/>
    <property type="project" value="UniProtKB-KW"/>
</dbReference>
<evidence type="ECO:0000259" key="9">
    <source>
        <dbReference type="PROSITE" id="PS51085"/>
    </source>
</evidence>
<dbReference type="Pfam" id="PF00970">
    <property type="entry name" value="FAD_binding_6"/>
    <property type="match status" value="1"/>
</dbReference>
<dbReference type="EMBL" id="PTRA01000003">
    <property type="protein sequence ID" value="PQA56286.1"/>
    <property type="molecule type" value="Genomic_DNA"/>
</dbReference>
<evidence type="ECO:0000256" key="7">
    <source>
        <dbReference type="ARBA" id="ARBA00023004"/>
    </source>
</evidence>
<feature type="domain" description="FAD-binding FR-type" evidence="10">
    <location>
        <begin position="2"/>
        <end position="105"/>
    </location>
</feature>
<dbReference type="PROSITE" id="PS51085">
    <property type="entry name" value="2FE2S_FER_2"/>
    <property type="match status" value="1"/>
</dbReference>
<dbReference type="InterPro" id="IPR017927">
    <property type="entry name" value="FAD-bd_FR_type"/>
</dbReference>
<dbReference type="InterPro" id="IPR017938">
    <property type="entry name" value="Riboflavin_synthase-like_b-brl"/>
</dbReference>
<dbReference type="InterPro" id="IPR008333">
    <property type="entry name" value="Cbr1-like_FAD-bd_dom"/>
</dbReference>
<gene>
    <name evidence="11" type="ORF">C5O19_18245</name>
</gene>
<keyword evidence="12" id="KW-1185">Reference proteome</keyword>
<dbReference type="CDD" id="cd00207">
    <property type="entry name" value="fer2"/>
    <property type="match status" value="1"/>
</dbReference>
<dbReference type="PANTHER" id="PTHR47354:SF8">
    <property type="entry name" value="1,2-PHENYLACETYL-COA EPOXIDASE, SUBUNIT E"/>
    <property type="match status" value="1"/>
</dbReference>
<keyword evidence="8" id="KW-0411">Iron-sulfur</keyword>
<dbReference type="GO" id="GO:0050660">
    <property type="term" value="F:flavin adenine dinucleotide binding"/>
    <property type="evidence" value="ECO:0007669"/>
    <property type="project" value="TreeGrafter"/>
</dbReference>
<dbReference type="Proteomes" id="UP000239590">
    <property type="component" value="Unassembled WGS sequence"/>
</dbReference>
<dbReference type="SUPFAM" id="SSF54292">
    <property type="entry name" value="2Fe-2S ferredoxin-like"/>
    <property type="match status" value="1"/>
</dbReference>
<dbReference type="InterPro" id="IPR006058">
    <property type="entry name" value="2Fe2S_fd_BS"/>
</dbReference>
<proteinExistence type="predicted"/>
<evidence type="ECO:0000313" key="12">
    <source>
        <dbReference type="Proteomes" id="UP000239590"/>
    </source>
</evidence>
<dbReference type="InterPro" id="IPR001433">
    <property type="entry name" value="OxRdtase_FAD/NAD-bd"/>
</dbReference>
<dbReference type="RefSeq" id="WP_104714821.1">
    <property type="nucleotide sequence ID" value="NZ_PTRA01000003.1"/>
</dbReference>
<evidence type="ECO:0000256" key="8">
    <source>
        <dbReference type="ARBA" id="ARBA00023014"/>
    </source>
</evidence>
<dbReference type="InterPro" id="IPR001709">
    <property type="entry name" value="Flavoprot_Pyr_Nucl_cyt_Rdtase"/>
</dbReference>
<dbReference type="PANTHER" id="PTHR47354">
    <property type="entry name" value="NADH OXIDOREDUCTASE HCR"/>
    <property type="match status" value="1"/>
</dbReference>
<dbReference type="PROSITE" id="PS00197">
    <property type="entry name" value="2FE2S_FER_1"/>
    <property type="match status" value="1"/>
</dbReference>
<dbReference type="Gene3D" id="3.10.20.30">
    <property type="match status" value="1"/>
</dbReference>
<dbReference type="PRINTS" id="PR00371">
    <property type="entry name" value="FPNCR"/>
</dbReference>
<evidence type="ECO:0000313" key="11">
    <source>
        <dbReference type="EMBL" id="PQA56286.1"/>
    </source>
</evidence>
<keyword evidence="7" id="KW-0408">Iron</keyword>
<dbReference type="Gene3D" id="2.40.30.10">
    <property type="entry name" value="Translation factors"/>
    <property type="match status" value="1"/>
</dbReference>
<dbReference type="GO" id="GO:0016491">
    <property type="term" value="F:oxidoreductase activity"/>
    <property type="evidence" value="ECO:0007669"/>
    <property type="project" value="UniProtKB-KW"/>
</dbReference>
<dbReference type="Pfam" id="PF00111">
    <property type="entry name" value="Fer2"/>
    <property type="match status" value="1"/>
</dbReference>
<evidence type="ECO:0000256" key="3">
    <source>
        <dbReference type="ARBA" id="ARBA00022714"/>
    </source>
</evidence>
<evidence type="ECO:0000256" key="2">
    <source>
        <dbReference type="ARBA" id="ARBA00022630"/>
    </source>
</evidence>
<dbReference type="InterPro" id="IPR039261">
    <property type="entry name" value="FNR_nucleotide-bd"/>
</dbReference>
<dbReference type="SUPFAM" id="SSF52343">
    <property type="entry name" value="Ferredoxin reductase-like, C-terminal NADP-linked domain"/>
    <property type="match status" value="1"/>
</dbReference>
<evidence type="ECO:0000256" key="4">
    <source>
        <dbReference type="ARBA" id="ARBA00022723"/>
    </source>
</evidence>
<keyword evidence="4" id="KW-0479">Metal-binding</keyword>
<dbReference type="AlphaFoldDB" id="A0A2S7IJ32"/>
<dbReference type="InterPro" id="IPR036010">
    <property type="entry name" value="2Fe-2S_ferredoxin-like_sf"/>
</dbReference>
<reference evidence="12" key="1">
    <citation type="submission" date="2018-02" db="EMBL/GenBank/DDBJ databases">
        <title>Genome sequencing of Solimonas sp. HR-BB.</title>
        <authorList>
            <person name="Lee Y."/>
            <person name="Jeon C.O."/>
        </authorList>
    </citation>
    <scope>NUCLEOTIDE SEQUENCE [LARGE SCALE GENOMIC DNA]</scope>
    <source>
        <strain evidence="12">HR-U</strain>
    </source>
</reference>
<sequence length="343" mass="38220">MAEWIEWKVTGIRPETADCKTYVLEPVDGLPVPYQAGQFLTLLLQHEGHELRRSYSISSTPEVDTSVSLTLKRVVNGEVSRWLLQNLQVGDTLRSLPPAGRFTLDSQVETDLFFVAAGSGITPIYSLIKAALYQQPQRRIVLFYSNTSQGSTIFKDELDALTQQFPERLTIEYLYSNPPADELPRRLNNTLFEKLLARHLGAGRPAFYLCGPEDFMRLVRIVLLFLGFPAESIRKENFVIPPQTPAIPEGFGVASQVEIDYQNQRYTLEVPAGTYLLTAALKAGIALPYSCRGGRCSTCVAQCLEGRVKMTINDVLTERELAQGEILTCTALAETSRILIKVG</sequence>
<dbReference type="PROSITE" id="PS51384">
    <property type="entry name" value="FAD_FR"/>
    <property type="match status" value="1"/>
</dbReference>
<comment type="cofactor">
    <cofactor evidence="1">
        <name>FAD</name>
        <dbReference type="ChEBI" id="CHEBI:57692"/>
    </cofactor>
</comment>
<dbReference type="InterPro" id="IPR001041">
    <property type="entry name" value="2Fe-2S_ferredoxin-type"/>
</dbReference>
<dbReference type="OrthoDB" id="9789468at2"/>
<dbReference type="Gene3D" id="3.40.50.80">
    <property type="entry name" value="Nucleotide-binding domain of ferredoxin-NADP reductase (FNR) module"/>
    <property type="match status" value="1"/>
</dbReference>
<dbReference type="GO" id="GO:0046872">
    <property type="term" value="F:metal ion binding"/>
    <property type="evidence" value="ECO:0007669"/>
    <property type="project" value="UniProtKB-KW"/>
</dbReference>
<dbReference type="SUPFAM" id="SSF63380">
    <property type="entry name" value="Riboflavin synthase domain-like"/>
    <property type="match status" value="1"/>
</dbReference>
<keyword evidence="2" id="KW-0285">Flavoprotein</keyword>
<evidence type="ECO:0000256" key="1">
    <source>
        <dbReference type="ARBA" id="ARBA00001974"/>
    </source>
</evidence>
<accession>A0A2S7IJ32</accession>
<evidence type="ECO:0000259" key="10">
    <source>
        <dbReference type="PROSITE" id="PS51384"/>
    </source>
</evidence>